<name>A0AAV0VKA5_9STRA</name>
<accession>A0AAV0VKA5</accession>
<sequence length="217" mass="22318">MSNAEGGVMQSDALPTPGRQDAHVRWKHGPDPPVERGRPAGGGGAEPMCAEIAEEVRTGQGKGGCRPTTANLPSGPGLSTDGTGGPEIALTAAADRVSFAAAVKDFDYRTGPAEPNGFNECLDPGVPNGPGDRTGPNDPNGPGDRNASADAGVDANTDRSAILVCTAIRAWNEKPDDDLQPMIPLEEEALAAWMLGGIVLQSPPGFLVCSTRELRGL</sequence>
<comment type="caution">
    <text evidence="2">The sequence shown here is derived from an EMBL/GenBank/DDBJ whole genome shotgun (WGS) entry which is preliminary data.</text>
</comment>
<dbReference type="Proteomes" id="UP001162029">
    <property type="component" value="Unassembled WGS sequence"/>
</dbReference>
<feature type="compositionally biased region" description="Basic and acidic residues" evidence="1">
    <location>
        <begin position="20"/>
        <end position="38"/>
    </location>
</feature>
<dbReference type="AlphaFoldDB" id="A0AAV0VKA5"/>
<dbReference type="EMBL" id="CANTFM010002668">
    <property type="protein sequence ID" value="CAI5747084.1"/>
    <property type="molecule type" value="Genomic_DNA"/>
</dbReference>
<reference evidence="2" key="1">
    <citation type="submission" date="2022-12" db="EMBL/GenBank/DDBJ databases">
        <authorList>
            <person name="Webb A."/>
        </authorList>
    </citation>
    <scope>NUCLEOTIDE SEQUENCE</scope>
    <source>
        <strain evidence="2">Pd1</strain>
    </source>
</reference>
<feature type="region of interest" description="Disordered" evidence="1">
    <location>
        <begin position="114"/>
        <end position="153"/>
    </location>
</feature>
<proteinExistence type="predicted"/>
<feature type="region of interest" description="Disordered" evidence="1">
    <location>
        <begin position="1"/>
        <end position="85"/>
    </location>
</feature>
<gene>
    <name evidence="2" type="ORF">PDE001_LOCUS12018</name>
</gene>
<keyword evidence="3" id="KW-1185">Reference proteome</keyword>
<protein>
    <submittedName>
        <fullName evidence="2">Uncharacterized protein</fullName>
    </submittedName>
</protein>
<evidence type="ECO:0000256" key="1">
    <source>
        <dbReference type="SAM" id="MobiDB-lite"/>
    </source>
</evidence>
<evidence type="ECO:0000313" key="3">
    <source>
        <dbReference type="Proteomes" id="UP001162029"/>
    </source>
</evidence>
<organism evidence="2 3">
    <name type="scientific">Peronospora destructor</name>
    <dbReference type="NCBI Taxonomy" id="86335"/>
    <lineage>
        <taxon>Eukaryota</taxon>
        <taxon>Sar</taxon>
        <taxon>Stramenopiles</taxon>
        <taxon>Oomycota</taxon>
        <taxon>Peronosporomycetes</taxon>
        <taxon>Peronosporales</taxon>
        <taxon>Peronosporaceae</taxon>
        <taxon>Peronospora</taxon>
    </lineage>
</organism>
<evidence type="ECO:0000313" key="2">
    <source>
        <dbReference type="EMBL" id="CAI5747084.1"/>
    </source>
</evidence>